<reference evidence="1" key="2">
    <citation type="journal article" date="2021" name="Microbiome">
        <title>Successional dynamics and alternative stable states in a saline activated sludge microbial community over 9 years.</title>
        <authorList>
            <person name="Wang Y."/>
            <person name="Ye J."/>
            <person name="Ju F."/>
            <person name="Liu L."/>
            <person name="Boyd J.A."/>
            <person name="Deng Y."/>
            <person name="Parks D.H."/>
            <person name="Jiang X."/>
            <person name="Yin X."/>
            <person name="Woodcroft B.J."/>
            <person name="Tyson G.W."/>
            <person name="Hugenholtz P."/>
            <person name="Polz M.F."/>
            <person name="Zhang T."/>
        </authorList>
    </citation>
    <scope>NUCLEOTIDE SEQUENCE</scope>
    <source>
        <strain evidence="1">HKST-UBA10</strain>
    </source>
</reference>
<organism evidence="1 2">
    <name type="scientific">Candidatus Dojkabacteria bacterium</name>
    <dbReference type="NCBI Taxonomy" id="2099670"/>
    <lineage>
        <taxon>Bacteria</taxon>
        <taxon>Candidatus Dojkabacteria</taxon>
    </lineage>
</organism>
<protein>
    <submittedName>
        <fullName evidence="1">Uncharacterized protein</fullName>
    </submittedName>
</protein>
<comment type="caution">
    <text evidence="1">The sequence shown here is derived from an EMBL/GenBank/DDBJ whole genome shotgun (WGS) entry which is preliminary data.</text>
</comment>
<proteinExistence type="predicted"/>
<dbReference type="Proteomes" id="UP000782843">
    <property type="component" value="Unassembled WGS sequence"/>
</dbReference>
<evidence type="ECO:0000313" key="2">
    <source>
        <dbReference type="Proteomes" id="UP000782843"/>
    </source>
</evidence>
<gene>
    <name evidence="1" type="ORF">KC660_02030</name>
</gene>
<reference evidence="1" key="1">
    <citation type="submission" date="2020-04" db="EMBL/GenBank/DDBJ databases">
        <authorList>
            <person name="Zhang T."/>
        </authorList>
    </citation>
    <scope>NUCLEOTIDE SEQUENCE</scope>
    <source>
        <strain evidence="1">HKST-UBA10</strain>
    </source>
</reference>
<sequence>MIDYESHASSALKTLFGGTPDVIVTDSLNGRSRLIPVLTTIANIRLSKNSKGQVEIGNLLHTVTESIGNIGTLPDIAASVFVSSIDTLLTPRLMSTTNSFPEELPDQCRTTDMGITSFILASILLPTVLSGTDVRKIQAVYTELNSLTLDQLTALDKLLTLPDRLIHITEQTTFLRRKSGANKTHKELREQKVNEILRSLDKARIGIGVKPYHEPLSFFDTYHEINNFQDGCLAVYLMADDLVSELRAQLVNQEESSEIAAQTTPLFPQVIKAMIFNRTNMGSQVSWELAISILDTLISSSGITTVEEDHDKIVNAESTFVLDKLLTTPGHFFDAAIISTTMCAHMISVLEDIKPDNPAMLPLLDKLSRQLRLRFEAGLSPIIATMGIDINLLIEMEDLVTLSDKKRQAEVGQTINSLKKAYKIRESRPGRVVRQLRKQLEQIITESIIEDDTYLLGQKTLIGIVAISFYQALGFTSIQFSSIPMNRIIFSFHFSRIKGLLAMIKKHNRPLKNGESEKRFIPSPEEVHAIIKPLNSTTIPLSLEKYRLKNGDYDIAAAKTRLQIVTKQLQKKNISNSTRLELTYEEERLRLIDLYVEFRRKLEPMIFDAIAFTLIIGLPEKSGRLSLFSEYKSNFDRQEDFCENITIQSHGRLIVLEIEDIYLSGYSFPFMKAKVLQIDEFGIPLRIFEMKVITGANSRDEHWTRALRDYPSIPDRIIRISQQLTPTQNVYDIANKLN</sequence>
<evidence type="ECO:0000313" key="1">
    <source>
        <dbReference type="EMBL" id="MCA9382165.1"/>
    </source>
</evidence>
<dbReference type="EMBL" id="JAGQLG010000072">
    <property type="protein sequence ID" value="MCA9382165.1"/>
    <property type="molecule type" value="Genomic_DNA"/>
</dbReference>
<dbReference type="AlphaFoldDB" id="A0A955L3C2"/>
<name>A0A955L3C2_9BACT</name>
<accession>A0A955L3C2</accession>